<feature type="compositionally biased region" description="Basic and acidic residues" evidence="1">
    <location>
        <begin position="151"/>
        <end position="160"/>
    </location>
</feature>
<evidence type="ECO:0000313" key="3">
    <source>
        <dbReference type="Proteomes" id="UP000029585"/>
    </source>
</evidence>
<reference evidence="2 3" key="1">
    <citation type="submission" date="2011-08" db="EMBL/GenBank/DDBJ databases">
        <title>The Genome Sequence of Clostridium orbiscindens 1_3_50AFAA.</title>
        <authorList>
            <consortium name="The Broad Institute Genome Sequencing Platform"/>
            <person name="Earl A."/>
            <person name="Ward D."/>
            <person name="Feldgarden M."/>
            <person name="Gevers D."/>
            <person name="Daigneault M."/>
            <person name="Strauss J."/>
            <person name="Allen-Vercoe E."/>
            <person name="Young S.K."/>
            <person name="Zeng Q."/>
            <person name="Gargeya S."/>
            <person name="Fitzgerald M."/>
            <person name="Haas B."/>
            <person name="Abouelleil A."/>
            <person name="Alvarado L."/>
            <person name="Arachchi H.M."/>
            <person name="Berlin A."/>
            <person name="Brown A."/>
            <person name="Chapman S.B."/>
            <person name="Chen Z."/>
            <person name="Dunbar C."/>
            <person name="Freedman E."/>
            <person name="Gearin G."/>
            <person name="Gellesch M."/>
            <person name="Goldberg J."/>
            <person name="Griggs A."/>
            <person name="Gujja S."/>
            <person name="Heiman D."/>
            <person name="Howarth C."/>
            <person name="Larson L."/>
            <person name="Lui A."/>
            <person name="MacDonald P.J.P."/>
            <person name="Montmayeur A."/>
            <person name="Murphy C."/>
            <person name="Neiman D."/>
            <person name="Pearson M."/>
            <person name="Priest M."/>
            <person name="Roberts A."/>
            <person name="Saif S."/>
            <person name="Shea T."/>
            <person name="Shenoy N."/>
            <person name="Sisk P."/>
            <person name="Stolte C."/>
            <person name="Sykes S."/>
            <person name="Wortman J."/>
            <person name="Nusbaum C."/>
            <person name="Birren B."/>
        </authorList>
    </citation>
    <scope>NUCLEOTIDE SEQUENCE [LARGE SCALE GENOMIC DNA]</scope>
    <source>
        <strain evidence="2 3">1_3_50AFAA</strain>
    </source>
</reference>
<keyword evidence="3" id="KW-1185">Reference proteome</keyword>
<comment type="caution">
    <text evidence="2">The sequence shown here is derived from an EMBL/GenBank/DDBJ whole genome shotgun (WGS) entry which is preliminary data.</text>
</comment>
<evidence type="ECO:0000313" key="2">
    <source>
        <dbReference type="EMBL" id="KGF51852.1"/>
    </source>
</evidence>
<dbReference type="AlphaFoldDB" id="A0A096CAA7"/>
<dbReference type="HOGENOM" id="CLU_1649186_0_0_9"/>
<dbReference type="Proteomes" id="UP000029585">
    <property type="component" value="Unassembled WGS sequence"/>
</dbReference>
<dbReference type="EMBL" id="ADLO01000136">
    <property type="protein sequence ID" value="KGF51852.1"/>
    <property type="molecule type" value="Genomic_DNA"/>
</dbReference>
<organism evidence="2 3">
    <name type="scientific">Flavonifractor plautii 1_3_50AFAA</name>
    <dbReference type="NCBI Taxonomy" id="742738"/>
    <lineage>
        <taxon>Bacteria</taxon>
        <taxon>Bacillati</taxon>
        <taxon>Bacillota</taxon>
        <taxon>Clostridia</taxon>
        <taxon>Eubacteriales</taxon>
        <taxon>Oscillospiraceae</taxon>
        <taxon>Flavonifractor</taxon>
    </lineage>
</organism>
<protein>
    <recommendedName>
        <fullName evidence="4">Resolvase/invertase-type recombinase catalytic domain-containing protein</fullName>
    </recommendedName>
</protein>
<proteinExistence type="predicted"/>
<name>A0A096CAA7_FLAPL</name>
<dbReference type="eggNOG" id="COG1961">
    <property type="taxonomic scope" value="Bacteria"/>
</dbReference>
<feature type="region of interest" description="Disordered" evidence="1">
    <location>
        <begin position="140"/>
        <end position="160"/>
    </location>
</feature>
<evidence type="ECO:0008006" key="4">
    <source>
        <dbReference type="Google" id="ProtNLM"/>
    </source>
</evidence>
<sequence>MAKKEEIKITALYERLSRDDEQAGESNSIQNQDEILLEEVIHQMEEWDRPEQTSYQPSGEVIRLTNAINRGLEHPDDPQEVISLILQGAAARYACCPNTQEHTNRPLDVCWDHIRLAVSHINISEENTVKVTFQQEHWERTEYGTDSTEAGTDHTGNEKC</sequence>
<dbReference type="RefSeq" id="WP_050001823.1">
    <property type="nucleotide sequence ID" value="NZ_KN174172.1"/>
</dbReference>
<accession>A0A096CAA7</accession>
<gene>
    <name evidence="2" type="ORF">HMPREF9460_04197</name>
</gene>
<evidence type="ECO:0000256" key="1">
    <source>
        <dbReference type="SAM" id="MobiDB-lite"/>
    </source>
</evidence>